<keyword evidence="1" id="KW-1133">Transmembrane helix</keyword>
<dbReference type="GO" id="GO:0005230">
    <property type="term" value="F:extracellular ligand-gated monoatomic ion channel activity"/>
    <property type="evidence" value="ECO:0007669"/>
    <property type="project" value="InterPro"/>
</dbReference>
<dbReference type="InterPro" id="IPR038050">
    <property type="entry name" value="Neuro_actylchol_rec"/>
</dbReference>
<feature type="signal peptide" evidence="2">
    <location>
        <begin position="1"/>
        <end position="17"/>
    </location>
</feature>
<feature type="transmembrane region" description="Helical" evidence="1">
    <location>
        <begin position="240"/>
        <end position="262"/>
    </location>
</feature>
<dbReference type="InterPro" id="IPR036734">
    <property type="entry name" value="Neur_chan_lig-bd_sf"/>
</dbReference>
<evidence type="ECO:0000256" key="1">
    <source>
        <dbReference type="SAM" id="Phobius"/>
    </source>
</evidence>
<feature type="transmembrane region" description="Helical" evidence="1">
    <location>
        <begin position="274"/>
        <end position="293"/>
    </location>
</feature>
<dbReference type="InterPro" id="IPR006201">
    <property type="entry name" value="Neur_channel"/>
</dbReference>
<dbReference type="Pfam" id="PF02931">
    <property type="entry name" value="Neur_chan_LBD"/>
    <property type="match status" value="1"/>
</dbReference>
<dbReference type="Proteomes" id="UP001353858">
    <property type="component" value="Unassembled WGS sequence"/>
</dbReference>
<reference evidence="5" key="1">
    <citation type="submission" date="2023-01" db="EMBL/GenBank/DDBJ databases">
        <title>Key to firefly adult light organ development and bioluminescence: homeobox transcription factors regulate luciferase expression and transportation to peroxisome.</title>
        <authorList>
            <person name="Fu X."/>
        </authorList>
    </citation>
    <scope>NUCLEOTIDE SEQUENCE [LARGE SCALE GENOMIC DNA]</scope>
</reference>
<organism evidence="4 5">
    <name type="scientific">Aquatica leii</name>
    <dbReference type="NCBI Taxonomy" id="1421715"/>
    <lineage>
        <taxon>Eukaryota</taxon>
        <taxon>Metazoa</taxon>
        <taxon>Ecdysozoa</taxon>
        <taxon>Arthropoda</taxon>
        <taxon>Hexapoda</taxon>
        <taxon>Insecta</taxon>
        <taxon>Pterygota</taxon>
        <taxon>Neoptera</taxon>
        <taxon>Endopterygota</taxon>
        <taxon>Coleoptera</taxon>
        <taxon>Polyphaga</taxon>
        <taxon>Elateriformia</taxon>
        <taxon>Elateroidea</taxon>
        <taxon>Lampyridae</taxon>
        <taxon>Luciolinae</taxon>
        <taxon>Aquatica</taxon>
    </lineage>
</organism>
<comment type="caution">
    <text evidence="4">The sequence shown here is derived from an EMBL/GenBank/DDBJ whole genome shotgun (WGS) entry which is preliminary data.</text>
</comment>
<feature type="transmembrane region" description="Helical" evidence="1">
    <location>
        <begin position="326"/>
        <end position="344"/>
    </location>
</feature>
<evidence type="ECO:0000256" key="2">
    <source>
        <dbReference type="SAM" id="SignalP"/>
    </source>
</evidence>
<gene>
    <name evidence="4" type="ORF">RN001_001935</name>
</gene>
<accession>A0AAN7Q4Q3</accession>
<keyword evidence="2" id="KW-0732">Signal</keyword>
<keyword evidence="5" id="KW-1185">Reference proteome</keyword>
<feature type="domain" description="Neurotransmitter-gated ion-channel ligand-binding" evidence="3">
    <location>
        <begin position="32"/>
        <end position="191"/>
    </location>
</feature>
<dbReference type="InterPro" id="IPR006202">
    <property type="entry name" value="Neur_chan_lig-bd"/>
</dbReference>
<dbReference type="EMBL" id="JARPUR010000001">
    <property type="protein sequence ID" value="KAK4885664.1"/>
    <property type="molecule type" value="Genomic_DNA"/>
</dbReference>
<dbReference type="Gene3D" id="2.70.170.10">
    <property type="entry name" value="Neurotransmitter-gated ion-channel ligand-binding domain"/>
    <property type="match status" value="1"/>
</dbReference>
<dbReference type="Gene3D" id="1.20.58.390">
    <property type="entry name" value="Neurotransmitter-gated ion-channel transmembrane domain"/>
    <property type="match status" value="1"/>
</dbReference>
<feature type="chain" id="PRO_5042934231" description="Neurotransmitter-gated ion-channel ligand-binding domain-containing protein" evidence="2">
    <location>
        <begin position="18"/>
        <end position="345"/>
    </location>
</feature>
<name>A0AAN7Q4Q3_9COLE</name>
<evidence type="ECO:0000313" key="5">
    <source>
        <dbReference type="Proteomes" id="UP001353858"/>
    </source>
</evidence>
<dbReference type="PANTHER" id="PTHR18945">
    <property type="entry name" value="NEUROTRANSMITTER GATED ION CHANNEL"/>
    <property type="match status" value="1"/>
</dbReference>
<feature type="transmembrane region" description="Helical" evidence="1">
    <location>
        <begin position="213"/>
        <end position="233"/>
    </location>
</feature>
<protein>
    <recommendedName>
        <fullName evidence="3">Neurotransmitter-gated ion-channel ligand-binding domain-containing protein</fullName>
    </recommendedName>
</protein>
<keyword evidence="1" id="KW-0812">Transmembrane</keyword>
<evidence type="ECO:0000259" key="3">
    <source>
        <dbReference type="Pfam" id="PF02931"/>
    </source>
</evidence>
<evidence type="ECO:0000313" key="4">
    <source>
        <dbReference type="EMBL" id="KAK4885664.1"/>
    </source>
</evidence>
<dbReference type="SUPFAM" id="SSF63712">
    <property type="entry name" value="Nicotinic receptor ligand binding domain-like"/>
    <property type="match status" value="1"/>
</dbReference>
<proteinExistence type="predicted"/>
<keyword evidence="1" id="KW-0472">Membrane</keyword>
<dbReference type="AlphaFoldDB" id="A0AAN7Q4Q3"/>
<dbReference type="GO" id="GO:0016020">
    <property type="term" value="C:membrane"/>
    <property type="evidence" value="ECO:0007669"/>
    <property type="project" value="InterPro"/>
</dbReference>
<dbReference type="GO" id="GO:0004888">
    <property type="term" value="F:transmembrane signaling receptor activity"/>
    <property type="evidence" value="ECO:0007669"/>
    <property type="project" value="InterPro"/>
</dbReference>
<sequence length="345" mass="40484">MNPVIFLHIFYITAVFCLNCDTKIDTDIIYENKISIVNVSTTIEEVYLIDTLNMDVEVTLLLHQRWLDSSLGNNAKTQEKAVGGQIWRPKITTVKGCLKACSNGDDTQYWRGFEGNILLSEKMIVKTRCTKNFQKYPFDIQVCELKFGTYLFPVEEIKLEWENQSVDIQASINLNGFQLINVTTFIEKDLRLSGNFDVLVLHFVVKRQFCNNIILIISVWILLILFSYGSFWIDHTRITFRLSICLLSALFLMYFYVIFSILNVSVLTLTVLDWFFILHLIFIVFAFIENILISRILSYGYDMVIDKDKLIHYNKVVMYIEYSNRLFYLIVYLLCLLLFTFKLLY</sequence>